<dbReference type="AlphaFoldDB" id="A0A2R6VZH4"/>
<evidence type="ECO:0000313" key="3">
    <source>
        <dbReference type="Proteomes" id="UP000244005"/>
    </source>
</evidence>
<feature type="signal peptide" evidence="1">
    <location>
        <begin position="1"/>
        <end position="21"/>
    </location>
</feature>
<name>A0A2R6VZH4_MARPO</name>
<gene>
    <name evidence="2" type="ORF">MARPO_0245s0006</name>
</gene>
<dbReference type="Proteomes" id="UP000244005">
    <property type="component" value="Unassembled WGS sequence"/>
</dbReference>
<keyword evidence="1" id="KW-0732">Signal</keyword>
<sequence>MPMKVSILWALLLQHLGVLWIQSRICPVDCPRAREAVKALGECSALSSAYGVTPANFTVEMAEGE</sequence>
<accession>A0A2R6VZH4</accession>
<dbReference type="EMBL" id="KZ772958">
    <property type="protein sequence ID" value="PTQ27005.1"/>
    <property type="molecule type" value="Genomic_DNA"/>
</dbReference>
<reference evidence="3" key="1">
    <citation type="journal article" date="2017" name="Cell">
        <title>Insights into land plant evolution garnered from the Marchantia polymorpha genome.</title>
        <authorList>
            <person name="Bowman J.L."/>
            <person name="Kohchi T."/>
            <person name="Yamato K.T."/>
            <person name="Jenkins J."/>
            <person name="Shu S."/>
            <person name="Ishizaki K."/>
            <person name="Yamaoka S."/>
            <person name="Nishihama R."/>
            <person name="Nakamura Y."/>
            <person name="Berger F."/>
            <person name="Adam C."/>
            <person name="Aki S.S."/>
            <person name="Althoff F."/>
            <person name="Araki T."/>
            <person name="Arteaga-Vazquez M.A."/>
            <person name="Balasubrmanian S."/>
            <person name="Barry K."/>
            <person name="Bauer D."/>
            <person name="Boehm C.R."/>
            <person name="Briginshaw L."/>
            <person name="Caballero-Perez J."/>
            <person name="Catarino B."/>
            <person name="Chen F."/>
            <person name="Chiyoda S."/>
            <person name="Chovatia M."/>
            <person name="Davies K.M."/>
            <person name="Delmans M."/>
            <person name="Demura T."/>
            <person name="Dierschke T."/>
            <person name="Dolan L."/>
            <person name="Dorantes-Acosta A.E."/>
            <person name="Eklund D.M."/>
            <person name="Florent S.N."/>
            <person name="Flores-Sandoval E."/>
            <person name="Fujiyama A."/>
            <person name="Fukuzawa H."/>
            <person name="Galik B."/>
            <person name="Grimanelli D."/>
            <person name="Grimwood J."/>
            <person name="Grossniklaus U."/>
            <person name="Hamada T."/>
            <person name="Haseloff J."/>
            <person name="Hetherington A.J."/>
            <person name="Higo A."/>
            <person name="Hirakawa Y."/>
            <person name="Hundley H.N."/>
            <person name="Ikeda Y."/>
            <person name="Inoue K."/>
            <person name="Inoue S.I."/>
            <person name="Ishida S."/>
            <person name="Jia Q."/>
            <person name="Kakita M."/>
            <person name="Kanazawa T."/>
            <person name="Kawai Y."/>
            <person name="Kawashima T."/>
            <person name="Kennedy M."/>
            <person name="Kinose K."/>
            <person name="Kinoshita T."/>
            <person name="Kohara Y."/>
            <person name="Koide E."/>
            <person name="Komatsu K."/>
            <person name="Kopischke S."/>
            <person name="Kubo M."/>
            <person name="Kyozuka J."/>
            <person name="Lagercrantz U."/>
            <person name="Lin S.S."/>
            <person name="Lindquist E."/>
            <person name="Lipzen A.M."/>
            <person name="Lu C.W."/>
            <person name="De Luna E."/>
            <person name="Martienssen R.A."/>
            <person name="Minamino N."/>
            <person name="Mizutani M."/>
            <person name="Mizutani M."/>
            <person name="Mochizuki N."/>
            <person name="Monte I."/>
            <person name="Mosher R."/>
            <person name="Nagasaki H."/>
            <person name="Nakagami H."/>
            <person name="Naramoto S."/>
            <person name="Nishitani K."/>
            <person name="Ohtani M."/>
            <person name="Okamoto T."/>
            <person name="Okumura M."/>
            <person name="Phillips J."/>
            <person name="Pollak B."/>
            <person name="Reinders A."/>
            <person name="Rovekamp M."/>
            <person name="Sano R."/>
            <person name="Sawa S."/>
            <person name="Schmid M.W."/>
            <person name="Shirakawa M."/>
            <person name="Solano R."/>
            <person name="Spunde A."/>
            <person name="Suetsugu N."/>
            <person name="Sugano S."/>
            <person name="Sugiyama A."/>
            <person name="Sun R."/>
            <person name="Suzuki Y."/>
            <person name="Takenaka M."/>
            <person name="Takezawa D."/>
            <person name="Tomogane H."/>
            <person name="Tsuzuki M."/>
            <person name="Ueda T."/>
            <person name="Umeda M."/>
            <person name="Ward J.M."/>
            <person name="Watanabe Y."/>
            <person name="Yazaki K."/>
            <person name="Yokoyama R."/>
            <person name="Yoshitake Y."/>
            <person name="Yotsui I."/>
            <person name="Zachgo S."/>
            <person name="Schmutz J."/>
        </authorList>
    </citation>
    <scope>NUCLEOTIDE SEQUENCE [LARGE SCALE GENOMIC DNA]</scope>
    <source>
        <strain evidence="3">Tak-1</strain>
    </source>
</reference>
<protein>
    <submittedName>
        <fullName evidence="2">Uncharacterized protein</fullName>
    </submittedName>
</protein>
<evidence type="ECO:0000256" key="1">
    <source>
        <dbReference type="SAM" id="SignalP"/>
    </source>
</evidence>
<feature type="chain" id="PRO_5015328383" evidence="1">
    <location>
        <begin position="22"/>
        <end position="65"/>
    </location>
</feature>
<proteinExistence type="predicted"/>
<keyword evidence="3" id="KW-1185">Reference proteome</keyword>
<evidence type="ECO:0000313" key="2">
    <source>
        <dbReference type="EMBL" id="PTQ27005.1"/>
    </source>
</evidence>
<organism evidence="2 3">
    <name type="scientific">Marchantia polymorpha</name>
    <name type="common">Common liverwort</name>
    <name type="synonym">Marchantia aquatica</name>
    <dbReference type="NCBI Taxonomy" id="3197"/>
    <lineage>
        <taxon>Eukaryota</taxon>
        <taxon>Viridiplantae</taxon>
        <taxon>Streptophyta</taxon>
        <taxon>Embryophyta</taxon>
        <taxon>Marchantiophyta</taxon>
        <taxon>Marchantiopsida</taxon>
        <taxon>Marchantiidae</taxon>
        <taxon>Marchantiales</taxon>
        <taxon>Marchantiaceae</taxon>
        <taxon>Marchantia</taxon>
    </lineage>
</organism>